<dbReference type="EMBL" id="JAGPYM010000003">
    <property type="protein sequence ID" value="KAH6897448.1"/>
    <property type="molecule type" value="Genomic_DNA"/>
</dbReference>
<feature type="region of interest" description="Disordered" evidence="1">
    <location>
        <begin position="494"/>
        <end position="518"/>
    </location>
</feature>
<dbReference type="PANTHER" id="PTHR31904:SF1">
    <property type="entry name" value="BYPASS OF STOP CODON PROTEIN 5-RELATED"/>
    <property type="match status" value="1"/>
</dbReference>
<feature type="compositionally biased region" description="Low complexity" evidence="1">
    <location>
        <begin position="14"/>
        <end position="26"/>
    </location>
</feature>
<dbReference type="OrthoDB" id="2283785at2759"/>
<evidence type="ECO:0000256" key="1">
    <source>
        <dbReference type="SAM" id="MobiDB-lite"/>
    </source>
</evidence>
<keyword evidence="3" id="KW-1185">Reference proteome</keyword>
<name>A0A9P8WH82_9HYPO</name>
<organism evidence="2 3">
    <name type="scientific">Thelonectria olida</name>
    <dbReference type="NCBI Taxonomy" id="1576542"/>
    <lineage>
        <taxon>Eukaryota</taxon>
        <taxon>Fungi</taxon>
        <taxon>Dikarya</taxon>
        <taxon>Ascomycota</taxon>
        <taxon>Pezizomycotina</taxon>
        <taxon>Sordariomycetes</taxon>
        <taxon>Hypocreomycetidae</taxon>
        <taxon>Hypocreales</taxon>
        <taxon>Nectriaceae</taxon>
        <taxon>Thelonectria</taxon>
    </lineage>
</organism>
<feature type="region of interest" description="Disordered" evidence="1">
    <location>
        <begin position="1"/>
        <end position="38"/>
    </location>
</feature>
<proteinExistence type="predicted"/>
<dbReference type="PANTHER" id="PTHR31904">
    <property type="entry name" value="BYPASS OF STOP CODON PROTEIN 5-RELATED"/>
    <property type="match status" value="1"/>
</dbReference>
<protein>
    <submittedName>
        <fullName evidence="2">Arrestin</fullName>
    </submittedName>
</protein>
<evidence type="ECO:0000313" key="2">
    <source>
        <dbReference type="EMBL" id="KAH6897448.1"/>
    </source>
</evidence>
<gene>
    <name evidence="2" type="ORF">B0T10DRAFT_476865</name>
</gene>
<sequence>MKVLNDELHRRWRTSTSTNTNTSLSPSPSPPSSIKNSDAGSILSFARRTPPTDAIMHIKLKNHYNSKVYSSRSLVAGEVVIAPPCDVPFDHVSILLVGATKTRTEVSQFVQTASHTFLRLEMPIPESTFPVPTMFEGGRTYSVPFEFVIPEHLTLSACRHKNVSEDVAHQHIRPPPSMGFWEKDDLSPTMARVEYAVIAIVYGEPERASCAKPSILVETSKRINVLPASVEDPPLDITARDRAYSLEKSTSIRKHLFAAKKGRISTTVAQPAPIRVRGDGTMPSNLAVDVNFSFDPTSANDAPPEVSHVSAKLQSTTWFSRMPMGNLPNVGTNQAAITGIAHQSYSTSLALDNTELKKSSWKAGRRSSLGSLRSLTLPDVRRQSESAVQASQPSVEAAPRRRSEGGILASLSSSLHLSLQIPTGRRLLLPTFHACLVSRTYTLQLHLTLGTTKVNLAIPVQVVVEPLPENMVENASLPTFEDALAAQEEADADELLRPRIMTPPAHGARNGDVLPGYD</sequence>
<dbReference type="InterPro" id="IPR039634">
    <property type="entry name" value="Bul1-like"/>
</dbReference>
<comment type="caution">
    <text evidence="2">The sequence shown here is derived from an EMBL/GenBank/DDBJ whole genome shotgun (WGS) entry which is preliminary data.</text>
</comment>
<dbReference type="InterPro" id="IPR014752">
    <property type="entry name" value="Arrestin-like_C"/>
</dbReference>
<evidence type="ECO:0000313" key="3">
    <source>
        <dbReference type="Proteomes" id="UP000777438"/>
    </source>
</evidence>
<accession>A0A9P8WH82</accession>
<feature type="region of interest" description="Disordered" evidence="1">
    <location>
        <begin position="380"/>
        <end position="402"/>
    </location>
</feature>
<feature type="compositionally biased region" description="Polar residues" evidence="1">
    <location>
        <begin position="385"/>
        <end position="394"/>
    </location>
</feature>
<dbReference type="Proteomes" id="UP000777438">
    <property type="component" value="Unassembled WGS sequence"/>
</dbReference>
<reference evidence="2 3" key="1">
    <citation type="journal article" date="2021" name="Nat. Commun.">
        <title>Genetic determinants of endophytism in the Arabidopsis root mycobiome.</title>
        <authorList>
            <person name="Mesny F."/>
            <person name="Miyauchi S."/>
            <person name="Thiergart T."/>
            <person name="Pickel B."/>
            <person name="Atanasova L."/>
            <person name="Karlsson M."/>
            <person name="Huettel B."/>
            <person name="Barry K.W."/>
            <person name="Haridas S."/>
            <person name="Chen C."/>
            <person name="Bauer D."/>
            <person name="Andreopoulos W."/>
            <person name="Pangilinan J."/>
            <person name="LaButti K."/>
            <person name="Riley R."/>
            <person name="Lipzen A."/>
            <person name="Clum A."/>
            <person name="Drula E."/>
            <person name="Henrissat B."/>
            <person name="Kohler A."/>
            <person name="Grigoriev I.V."/>
            <person name="Martin F.M."/>
            <person name="Hacquard S."/>
        </authorList>
    </citation>
    <scope>NUCLEOTIDE SEQUENCE [LARGE SCALE GENOMIC DNA]</scope>
    <source>
        <strain evidence="2 3">MPI-CAGE-CH-0241</strain>
    </source>
</reference>
<dbReference type="AlphaFoldDB" id="A0A9P8WH82"/>
<dbReference type="Gene3D" id="2.60.40.640">
    <property type="match status" value="1"/>
</dbReference>